<reference evidence="2 3" key="1">
    <citation type="submission" date="2018-08" db="EMBL/GenBank/DDBJ databases">
        <title>Chitinophaga sp. K20C18050901, a novel bacterium isolated from forest soil.</title>
        <authorList>
            <person name="Wang C."/>
        </authorList>
    </citation>
    <scope>NUCLEOTIDE SEQUENCE [LARGE SCALE GENOMIC DNA]</scope>
    <source>
        <strain evidence="2 3">K20C18050901</strain>
    </source>
</reference>
<evidence type="ECO:0000313" key="3">
    <source>
        <dbReference type="Proteomes" id="UP000261174"/>
    </source>
</evidence>
<dbReference type="Pfam" id="PF05406">
    <property type="entry name" value="WGR"/>
    <property type="match status" value="1"/>
</dbReference>
<dbReference type="InterPro" id="IPR008893">
    <property type="entry name" value="WGR_domain"/>
</dbReference>
<sequence length="76" mass="8935">MMQYFEYQDENVSCFLEITLEDRIVRTRSGQKGTQGIATEKVYQDAGTAAKEFDRLTKEKKEDDAYYFRLGDEYSL</sequence>
<proteinExistence type="predicted"/>
<dbReference type="Gene3D" id="2.20.140.10">
    <property type="entry name" value="WGR domain"/>
    <property type="match status" value="1"/>
</dbReference>
<dbReference type="AlphaFoldDB" id="A0A3E1NXH5"/>
<protein>
    <submittedName>
        <fullName evidence="2">WGR domain-containing protein</fullName>
    </submittedName>
</protein>
<comment type="caution">
    <text evidence="2">The sequence shown here is derived from an EMBL/GenBank/DDBJ whole genome shotgun (WGS) entry which is preliminary data.</text>
</comment>
<organism evidence="2 3">
    <name type="scientific">Chitinophaga silvisoli</name>
    <dbReference type="NCBI Taxonomy" id="2291814"/>
    <lineage>
        <taxon>Bacteria</taxon>
        <taxon>Pseudomonadati</taxon>
        <taxon>Bacteroidota</taxon>
        <taxon>Chitinophagia</taxon>
        <taxon>Chitinophagales</taxon>
        <taxon>Chitinophagaceae</taxon>
        <taxon>Chitinophaga</taxon>
    </lineage>
</organism>
<dbReference type="RefSeq" id="WP_116855830.1">
    <property type="nucleotide sequence ID" value="NZ_QTJV01000009.1"/>
</dbReference>
<dbReference type="OrthoDB" id="676262at2"/>
<evidence type="ECO:0000259" key="1">
    <source>
        <dbReference type="Pfam" id="PF05406"/>
    </source>
</evidence>
<accession>A0A3E1NXH5</accession>
<keyword evidence="3" id="KW-1185">Reference proteome</keyword>
<dbReference type="EMBL" id="QTJV01000009">
    <property type="protein sequence ID" value="RFM32637.1"/>
    <property type="molecule type" value="Genomic_DNA"/>
</dbReference>
<gene>
    <name evidence="2" type="ORF">DXN04_23470</name>
</gene>
<dbReference type="Proteomes" id="UP000261174">
    <property type="component" value="Unassembled WGS sequence"/>
</dbReference>
<evidence type="ECO:0000313" key="2">
    <source>
        <dbReference type="EMBL" id="RFM32637.1"/>
    </source>
</evidence>
<feature type="domain" description="WGR" evidence="1">
    <location>
        <begin position="3"/>
        <end position="62"/>
    </location>
</feature>
<name>A0A3E1NXH5_9BACT</name>